<dbReference type="EMBL" id="ATBY01000002">
    <property type="protein sequence ID" value="EPD70829.1"/>
    <property type="molecule type" value="Genomic_DNA"/>
</dbReference>
<dbReference type="PATRIC" id="fig|1125779.3.peg.118"/>
<dbReference type="RefSeq" id="WP_016457048.1">
    <property type="nucleotide sequence ID" value="NZ_KE150446.1"/>
</dbReference>
<keyword evidence="2" id="KW-1185">Reference proteome</keyword>
<gene>
    <name evidence="1" type="ORF">HMPREF1219_00124</name>
</gene>
<evidence type="ECO:0000313" key="2">
    <source>
        <dbReference type="Proteomes" id="UP000014408"/>
    </source>
</evidence>
<dbReference type="Proteomes" id="UP000014408">
    <property type="component" value="Unassembled WGS sequence"/>
</dbReference>
<dbReference type="STRING" id="1125779.HMPREF1219_00124"/>
<accession>S3A3P7</accession>
<dbReference type="AlphaFoldDB" id="S3A3P7"/>
<name>S3A3P7_9CORY</name>
<comment type="caution">
    <text evidence="1">The sequence shown here is derived from an EMBL/GenBank/DDBJ whole genome shotgun (WGS) entry which is preliminary data.</text>
</comment>
<organism evidence="1 2">
    <name type="scientific">Corynebacterium pyruviciproducens ATCC BAA-1742</name>
    <dbReference type="NCBI Taxonomy" id="1125779"/>
    <lineage>
        <taxon>Bacteria</taxon>
        <taxon>Bacillati</taxon>
        <taxon>Actinomycetota</taxon>
        <taxon>Actinomycetes</taxon>
        <taxon>Mycobacteriales</taxon>
        <taxon>Corynebacteriaceae</taxon>
        <taxon>Corynebacterium</taxon>
    </lineage>
</organism>
<protein>
    <submittedName>
        <fullName evidence="1">Uncharacterized protein</fullName>
    </submittedName>
</protein>
<sequence>MSHEILSAFELQALKAVARGQHVPQGILVELVRSGLVVATIAQAKLIPQGLTPLGKKALREVQE</sequence>
<evidence type="ECO:0000313" key="1">
    <source>
        <dbReference type="EMBL" id="EPD70829.1"/>
    </source>
</evidence>
<reference evidence="1 2" key="1">
    <citation type="submission" date="2013-05" db="EMBL/GenBank/DDBJ databases">
        <title>The Genome Sequence of Corynebacterium pyruviciproducens 1773O (ATCC BAA-1742).</title>
        <authorList>
            <consortium name="The Broad Institute Genomics Platform"/>
            <person name="Earl A."/>
            <person name="Ward D."/>
            <person name="Feldgarden M."/>
            <person name="Gevers D."/>
            <person name="Tong J."/>
            <person name="Walker B."/>
            <person name="Young S."/>
            <person name="Zeng Q."/>
            <person name="Gargeya S."/>
            <person name="Fitzgerald M."/>
            <person name="Haas B."/>
            <person name="Abouelleil A."/>
            <person name="Allen A.W."/>
            <person name="Alvarado L."/>
            <person name="Arachchi H.M."/>
            <person name="Berlin A.M."/>
            <person name="Chapman S.B."/>
            <person name="Gainer-Dewar J."/>
            <person name="Goldberg J."/>
            <person name="Griggs A."/>
            <person name="Gujja S."/>
            <person name="Hansen M."/>
            <person name="Howarth C."/>
            <person name="Imamovic A."/>
            <person name="Ireland A."/>
            <person name="Larimer J."/>
            <person name="McCowan C."/>
            <person name="Murphy C."/>
            <person name="Pearson M."/>
            <person name="Poon T.W."/>
            <person name="Priest M."/>
            <person name="Roberts A."/>
            <person name="Saif S."/>
            <person name="Shea T."/>
            <person name="Sisk P."/>
            <person name="Sykes S."/>
            <person name="Wortman J."/>
            <person name="Nusbaum C."/>
            <person name="Birren B."/>
        </authorList>
    </citation>
    <scope>NUCLEOTIDE SEQUENCE [LARGE SCALE GENOMIC DNA]</scope>
    <source>
        <strain evidence="1 2">ATCC BAA-1742</strain>
    </source>
</reference>
<proteinExistence type="predicted"/>
<dbReference type="HOGENOM" id="CLU_2860133_0_0_11"/>